<evidence type="ECO:0000313" key="1">
    <source>
        <dbReference type="EMBL" id="KAH7844537.1"/>
    </source>
</evidence>
<organism evidence="1 2">
    <name type="scientific">Vaccinium darrowii</name>
    <dbReference type="NCBI Taxonomy" id="229202"/>
    <lineage>
        <taxon>Eukaryota</taxon>
        <taxon>Viridiplantae</taxon>
        <taxon>Streptophyta</taxon>
        <taxon>Embryophyta</taxon>
        <taxon>Tracheophyta</taxon>
        <taxon>Spermatophyta</taxon>
        <taxon>Magnoliopsida</taxon>
        <taxon>eudicotyledons</taxon>
        <taxon>Gunneridae</taxon>
        <taxon>Pentapetalae</taxon>
        <taxon>asterids</taxon>
        <taxon>Ericales</taxon>
        <taxon>Ericaceae</taxon>
        <taxon>Vaccinioideae</taxon>
        <taxon>Vaccinieae</taxon>
        <taxon>Vaccinium</taxon>
    </lineage>
</organism>
<protein>
    <submittedName>
        <fullName evidence="1">Uncharacterized protein</fullName>
    </submittedName>
</protein>
<keyword evidence="2" id="KW-1185">Reference proteome</keyword>
<dbReference type="Proteomes" id="UP000828048">
    <property type="component" value="Chromosome 1"/>
</dbReference>
<comment type="caution">
    <text evidence="1">The sequence shown here is derived from an EMBL/GenBank/DDBJ whole genome shotgun (WGS) entry which is preliminary data.</text>
</comment>
<proteinExistence type="predicted"/>
<gene>
    <name evidence="1" type="ORF">Vadar_029105</name>
</gene>
<name>A0ACB7XUU0_9ERIC</name>
<sequence length="218" mass="24301">MESNYHVKIQNIKVLDWELRTQLCLSSTHRYHHTTGDNTPSMSSTDPTIPVMPRKSSGGRGSRSSGSSHSDKIKKNVAASVGMSSGIKTFGSFAPESGSCQAIFDIYDMCMSKSAKYGASSCNSYTDMVASCNGFKRDPTHSRVIQSQKEWAERTLRRANAAGFATLDEYIADHFEKDPVYCRARFKRYNECIKENAGNKAACDYLRNNCKEFKRNAA</sequence>
<reference evidence="1 2" key="1">
    <citation type="journal article" date="2021" name="Hortic Res">
        <title>High-quality reference genome and annotation aids understanding of berry development for evergreen blueberry (Vaccinium darrowii).</title>
        <authorList>
            <person name="Yu J."/>
            <person name="Hulse-Kemp A.M."/>
            <person name="Babiker E."/>
            <person name="Staton M."/>
        </authorList>
    </citation>
    <scope>NUCLEOTIDE SEQUENCE [LARGE SCALE GENOMIC DNA]</scope>
    <source>
        <strain evidence="2">cv. NJ 8807/NJ 8810</strain>
        <tissue evidence="1">Young leaf</tissue>
    </source>
</reference>
<dbReference type="EMBL" id="CM037151">
    <property type="protein sequence ID" value="KAH7844537.1"/>
    <property type="molecule type" value="Genomic_DNA"/>
</dbReference>
<evidence type="ECO:0000313" key="2">
    <source>
        <dbReference type="Proteomes" id="UP000828048"/>
    </source>
</evidence>
<accession>A0ACB7XUU0</accession>